<dbReference type="STRING" id="1547283.A9C19_11045"/>
<organism evidence="9 10">
    <name type="scientific">Bacillus weihaiensis</name>
    <dbReference type="NCBI Taxonomy" id="1547283"/>
    <lineage>
        <taxon>Bacteria</taxon>
        <taxon>Bacillati</taxon>
        <taxon>Bacillota</taxon>
        <taxon>Bacilli</taxon>
        <taxon>Bacillales</taxon>
        <taxon>Bacillaceae</taxon>
        <taxon>Bacillus</taxon>
    </lineage>
</organism>
<keyword evidence="4 7" id="KW-1133">Transmembrane helix</keyword>
<name>A0A1L3MSE9_9BACI</name>
<evidence type="ECO:0000256" key="3">
    <source>
        <dbReference type="ARBA" id="ARBA00022692"/>
    </source>
</evidence>
<dbReference type="RefSeq" id="WP_072580039.1">
    <property type="nucleotide sequence ID" value="NZ_CP016020.1"/>
</dbReference>
<evidence type="ECO:0000256" key="8">
    <source>
        <dbReference type="SAM" id="SignalP"/>
    </source>
</evidence>
<feature type="signal peptide" evidence="8">
    <location>
        <begin position="1"/>
        <end position="22"/>
    </location>
</feature>
<comment type="subcellular location">
    <subcellularLocation>
        <location evidence="1">Cell membrane</location>
    </subcellularLocation>
</comment>
<keyword evidence="10" id="KW-1185">Reference proteome</keyword>
<accession>A0A1L3MSE9</accession>
<evidence type="ECO:0000313" key="10">
    <source>
        <dbReference type="Proteomes" id="UP000181936"/>
    </source>
</evidence>
<keyword evidence="5 7" id="KW-0472">Membrane</keyword>
<proteinExistence type="predicted"/>
<evidence type="ECO:0000256" key="5">
    <source>
        <dbReference type="ARBA" id="ARBA00023136"/>
    </source>
</evidence>
<dbReference type="GO" id="GO:0044781">
    <property type="term" value="P:bacterial-type flagellum organization"/>
    <property type="evidence" value="ECO:0007669"/>
    <property type="project" value="InterPro"/>
</dbReference>
<feature type="compositionally biased region" description="Polar residues" evidence="6">
    <location>
        <begin position="47"/>
        <end position="63"/>
    </location>
</feature>
<keyword evidence="3 7" id="KW-0812">Transmembrane</keyword>
<keyword evidence="2" id="KW-1003">Cell membrane</keyword>
<evidence type="ECO:0000256" key="7">
    <source>
        <dbReference type="SAM" id="Phobius"/>
    </source>
</evidence>
<dbReference type="AlphaFoldDB" id="A0A1L3MSE9"/>
<protein>
    <recommendedName>
        <fullName evidence="11">Flagellar protein</fullName>
    </recommendedName>
</protein>
<dbReference type="GO" id="GO:0016020">
    <property type="term" value="C:membrane"/>
    <property type="evidence" value="ECO:0007669"/>
    <property type="project" value="InterPro"/>
</dbReference>
<feature type="region of interest" description="Disordered" evidence="6">
    <location>
        <begin position="39"/>
        <end position="63"/>
    </location>
</feature>
<evidence type="ECO:0000313" key="9">
    <source>
        <dbReference type="EMBL" id="APH05247.1"/>
    </source>
</evidence>
<evidence type="ECO:0000256" key="4">
    <source>
        <dbReference type="ARBA" id="ARBA00022989"/>
    </source>
</evidence>
<keyword evidence="8" id="KW-0732">Signal</keyword>
<evidence type="ECO:0000256" key="6">
    <source>
        <dbReference type="SAM" id="MobiDB-lite"/>
    </source>
</evidence>
<evidence type="ECO:0000256" key="1">
    <source>
        <dbReference type="ARBA" id="ARBA00004236"/>
    </source>
</evidence>
<dbReference type="Pfam" id="PF04347">
    <property type="entry name" value="FliO"/>
    <property type="match status" value="1"/>
</dbReference>
<feature type="transmembrane region" description="Helical" evidence="7">
    <location>
        <begin position="77"/>
        <end position="95"/>
    </location>
</feature>
<sequence>MLQIRILAVAIIVLFSFSPQVATLVLAEENQDDKSVFEVTEGEAQSGEDQTNSTLDNPQAETSNLEGNDISVSTFDFIKMLVALGFVLFLIYFLVKFVTKKNRLFNQGQSIVNLGGTSVGPNKSVQMIKVGSRVLVLGIGDSITLLKEIDDELESKQLIEEYVNKQEQVIEPKDIVNKVSSILMKNNRKSSNNENKVTFSSEFQEQMALLKQNRSKQLDDIKRKGLKKHE</sequence>
<evidence type="ECO:0000256" key="2">
    <source>
        <dbReference type="ARBA" id="ARBA00022475"/>
    </source>
</evidence>
<dbReference type="InterPro" id="IPR022781">
    <property type="entry name" value="Flagellar_biosynth_FliO"/>
</dbReference>
<dbReference type="OrthoDB" id="2376965at2"/>
<evidence type="ECO:0008006" key="11">
    <source>
        <dbReference type="Google" id="ProtNLM"/>
    </source>
</evidence>
<feature type="chain" id="PRO_5038507568" description="Flagellar protein" evidence="8">
    <location>
        <begin position="23"/>
        <end position="230"/>
    </location>
</feature>
<gene>
    <name evidence="9" type="ORF">A9C19_11045</name>
</gene>
<reference evidence="9 10" key="1">
    <citation type="journal article" date="2016" name="Sci. Rep.">
        <title>Complete genome sequence and transcriptomic analysis of a novel marine strain Bacillus weihaiensis reveals the mechanism of brown algae degradation.</title>
        <authorList>
            <person name="Zhu Y."/>
            <person name="Chen P."/>
            <person name="Bao Y."/>
            <person name="Men Y."/>
            <person name="Zeng Y."/>
            <person name="Yang J."/>
            <person name="Sun J."/>
            <person name="Sun Y."/>
        </authorList>
    </citation>
    <scope>NUCLEOTIDE SEQUENCE [LARGE SCALE GENOMIC DNA]</scope>
    <source>
        <strain evidence="9 10">Alg07</strain>
    </source>
</reference>
<dbReference type="EMBL" id="CP016020">
    <property type="protein sequence ID" value="APH05247.1"/>
    <property type="molecule type" value="Genomic_DNA"/>
</dbReference>
<dbReference type="Proteomes" id="UP000181936">
    <property type="component" value="Chromosome"/>
</dbReference>
<dbReference type="KEGG" id="bwh:A9C19_11045"/>